<dbReference type="OrthoDB" id="10575043at2759"/>
<dbReference type="GO" id="GO:0031902">
    <property type="term" value="C:late endosome membrane"/>
    <property type="evidence" value="ECO:0007669"/>
    <property type="project" value="TreeGrafter"/>
</dbReference>
<feature type="transmembrane region" description="Helical" evidence="7">
    <location>
        <begin position="211"/>
        <end position="234"/>
    </location>
</feature>
<dbReference type="InParanoid" id="A0A078B4Q4"/>
<dbReference type="GO" id="GO:0031201">
    <property type="term" value="C:SNARE complex"/>
    <property type="evidence" value="ECO:0007669"/>
    <property type="project" value="TreeGrafter"/>
</dbReference>
<keyword evidence="5 7" id="KW-1133">Transmembrane helix</keyword>
<keyword evidence="6 7" id="KW-0472">Membrane</keyword>
<keyword evidence="9" id="KW-1185">Reference proteome</keyword>
<evidence type="ECO:0000313" key="8">
    <source>
        <dbReference type="EMBL" id="CDW89404.1"/>
    </source>
</evidence>
<gene>
    <name evidence="8" type="primary">Contig6250.g6684</name>
    <name evidence="8" type="ORF">STYLEM_18537</name>
</gene>
<dbReference type="GO" id="GO:0012507">
    <property type="term" value="C:ER to Golgi transport vesicle membrane"/>
    <property type="evidence" value="ECO:0007669"/>
    <property type="project" value="TreeGrafter"/>
</dbReference>
<dbReference type="GO" id="GO:0005794">
    <property type="term" value="C:Golgi apparatus"/>
    <property type="evidence" value="ECO:0007669"/>
    <property type="project" value="TreeGrafter"/>
</dbReference>
<name>A0A078B4Q4_STYLE</name>
<evidence type="ECO:0000256" key="7">
    <source>
        <dbReference type="SAM" id="Phobius"/>
    </source>
</evidence>
<evidence type="ECO:0000256" key="5">
    <source>
        <dbReference type="ARBA" id="ARBA00022989"/>
    </source>
</evidence>
<evidence type="ECO:0000256" key="1">
    <source>
        <dbReference type="ARBA" id="ARBA00004211"/>
    </source>
</evidence>
<dbReference type="PANTHER" id="PTHR21230:SF26">
    <property type="entry name" value="VESICLE TRANSPORT THROUGH INTERACTION WITH T-SNARES HOMOLOG 1A"/>
    <property type="match status" value="1"/>
</dbReference>
<dbReference type="Gene3D" id="1.20.5.110">
    <property type="match status" value="1"/>
</dbReference>
<evidence type="ECO:0000256" key="6">
    <source>
        <dbReference type="ARBA" id="ARBA00023136"/>
    </source>
</evidence>
<accession>A0A078B4Q4</accession>
<protein>
    <submittedName>
        <fullName evidence="8">Uncharacterized protein</fullName>
    </submittedName>
</protein>
<dbReference type="AlphaFoldDB" id="A0A078B4Q4"/>
<evidence type="ECO:0000313" key="9">
    <source>
        <dbReference type="Proteomes" id="UP000039865"/>
    </source>
</evidence>
<keyword evidence="4" id="KW-0653">Protein transport</keyword>
<dbReference type="Proteomes" id="UP000039865">
    <property type="component" value="Unassembled WGS sequence"/>
</dbReference>
<organism evidence="8 9">
    <name type="scientific">Stylonychia lemnae</name>
    <name type="common">Ciliate</name>
    <dbReference type="NCBI Taxonomy" id="5949"/>
    <lineage>
        <taxon>Eukaryota</taxon>
        <taxon>Sar</taxon>
        <taxon>Alveolata</taxon>
        <taxon>Ciliophora</taxon>
        <taxon>Intramacronucleata</taxon>
        <taxon>Spirotrichea</taxon>
        <taxon>Stichotrichia</taxon>
        <taxon>Sporadotrichida</taxon>
        <taxon>Oxytrichidae</taxon>
        <taxon>Stylonychinae</taxon>
        <taxon>Stylonychia</taxon>
    </lineage>
</organism>
<comment type="subcellular location">
    <subcellularLocation>
        <location evidence="1">Membrane</location>
        <topology evidence="1">Single-pass type IV membrane protein</topology>
    </subcellularLocation>
</comment>
<reference evidence="8 9" key="1">
    <citation type="submission" date="2014-06" db="EMBL/GenBank/DDBJ databases">
        <authorList>
            <person name="Swart Estienne"/>
        </authorList>
    </citation>
    <scope>NUCLEOTIDE SEQUENCE [LARGE SCALE GENOMIC DNA]</scope>
    <source>
        <strain evidence="8 9">130c</strain>
    </source>
</reference>
<proteinExistence type="predicted"/>
<dbReference type="SUPFAM" id="SSF58038">
    <property type="entry name" value="SNARE fusion complex"/>
    <property type="match status" value="1"/>
</dbReference>
<evidence type="ECO:0000256" key="3">
    <source>
        <dbReference type="ARBA" id="ARBA00022692"/>
    </source>
</evidence>
<dbReference type="PANTHER" id="PTHR21230">
    <property type="entry name" value="VESICLE TRANSPORT V-SNARE PROTEIN VTI1-RELATED"/>
    <property type="match status" value="1"/>
</dbReference>
<dbReference type="GO" id="GO:0015031">
    <property type="term" value="P:protein transport"/>
    <property type="evidence" value="ECO:0007669"/>
    <property type="project" value="UniProtKB-KW"/>
</dbReference>
<dbReference type="EMBL" id="CCKQ01017508">
    <property type="protein sequence ID" value="CDW89404.1"/>
    <property type="molecule type" value="Genomic_DNA"/>
</dbReference>
<keyword evidence="2" id="KW-0813">Transport</keyword>
<dbReference type="GO" id="GO:0006906">
    <property type="term" value="P:vesicle fusion"/>
    <property type="evidence" value="ECO:0007669"/>
    <property type="project" value="TreeGrafter"/>
</dbReference>
<dbReference type="GO" id="GO:0005789">
    <property type="term" value="C:endoplasmic reticulum membrane"/>
    <property type="evidence" value="ECO:0007669"/>
    <property type="project" value="TreeGrafter"/>
</dbReference>
<evidence type="ECO:0000256" key="4">
    <source>
        <dbReference type="ARBA" id="ARBA00022927"/>
    </source>
</evidence>
<dbReference type="GO" id="GO:0000149">
    <property type="term" value="F:SNARE binding"/>
    <property type="evidence" value="ECO:0007669"/>
    <property type="project" value="TreeGrafter"/>
</dbReference>
<dbReference type="GO" id="GO:0005484">
    <property type="term" value="F:SNAP receptor activity"/>
    <property type="evidence" value="ECO:0007669"/>
    <property type="project" value="TreeGrafter"/>
</dbReference>
<sequence>MYSLPYEKDIQEILGRALQIQDQIKSQPSSQAKKVKEIDVLLQKAHSYILQFQLDQKSMPPSQKKKDARVKLSEYNAKYHQIEVKQQQLKLLVMTDDEDDDSDDCGMQFDDKFKKNCEISEDEEEQRNLIKTRKKNKKILDKTKNELDNQNSMLSDSIKSGLSSLNLARGAMLALRGQRDQIVNTVGIVREIGFDLMRSEKTIKDINKRKLINIIILYLIIFLLFVTIILVLYFKVHF</sequence>
<evidence type="ECO:0000256" key="2">
    <source>
        <dbReference type="ARBA" id="ARBA00022448"/>
    </source>
</evidence>
<keyword evidence="3 7" id="KW-0812">Transmembrane</keyword>